<evidence type="ECO:0000313" key="2">
    <source>
        <dbReference type="EMBL" id="CDO60030.1"/>
    </source>
</evidence>
<evidence type="ECO:0000313" key="3">
    <source>
        <dbReference type="Proteomes" id="UP000032160"/>
    </source>
</evidence>
<name>X5MM35_9HYPH</name>
<accession>X5MM35</accession>
<feature type="region of interest" description="Disordered" evidence="1">
    <location>
        <begin position="1"/>
        <end position="25"/>
    </location>
</feature>
<reference evidence="2 3" key="1">
    <citation type="journal article" date="2014" name="Front. Genet.">
        <title>Genome and metabolic network of "Candidatus Phaeomarinobacter ectocarpi" Ec32, a new candidate genus of Alphaproteobacteria frequently associated with brown algae.</title>
        <authorList>
            <person name="Dittami S.M."/>
            <person name="Barbeyron T."/>
            <person name="Boyen C."/>
            <person name="Cambefort J."/>
            <person name="Collet G."/>
            <person name="Delage L."/>
            <person name="Gobet A."/>
            <person name="Groisillier A."/>
            <person name="Leblanc C."/>
            <person name="Michel G."/>
            <person name="Scornet D."/>
            <person name="Siegel A."/>
            <person name="Tapia J.E."/>
            <person name="Tonon T."/>
        </authorList>
    </citation>
    <scope>NUCLEOTIDE SEQUENCE [LARGE SCALE GENOMIC DNA]</scope>
    <source>
        <strain evidence="2 3">Ec32</strain>
    </source>
</reference>
<dbReference type="HOGENOM" id="CLU_2011122_0_0_5"/>
<proteinExistence type="predicted"/>
<dbReference type="Proteomes" id="UP000032160">
    <property type="component" value="Chromosome I"/>
</dbReference>
<dbReference type="RefSeq" id="WP_043948169.1">
    <property type="nucleotide sequence ID" value="NZ_HG966617.1"/>
</dbReference>
<evidence type="ECO:0000256" key="1">
    <source>
        <dbReference type="SAM" id="MobiDB-lite"/>
    </source>
</evidence>
<organism evidence="2 3">
    <name type="scientific">Candidatus Phaeomarinibacter ectocarpi</name>
    <dbReference type="NCBI Taxonomy" id="1458461"/>
    <lineage>
        <taxon>Bacteria</taxon>
        <taxon>Pseudomonadati</taxon>
        <taxon>Pseudomonadota</taxon>
        <taxon>Alphaproteobacteria</taxon>
        <taxon>Hyphomicrobiales</taxon>
        <taxon>Parvibaculaceae</taxon>
        <taxon>Candidatus Phaeomarinibacter</taxon>
    </lineage>
</organism>
<protein>
    <submittedName>
        <fullName evidence="2">Uncharacterized protein</fullName>
    </submittedName>
</protein>
<dbReference type="KEGG" id="pect:BN1012_Phect1816"/>
<feature type="region of interest" description="Disordered" evidence="1">
    <location>
        <begin position="98"/>
        <end position="123"/>
    </location>
</feature>
<keyword evidence="3" id="KW-1185">Reference proteome</keyword>
<sequence>MDEHPSDEEPGARKPFTSHPNAKRDGYVNIRSELLTEMKERMQQLNRGAVSLLRERDDVPDDLKPGTIDRWFNRDHPGARADHLRYFLKVLREARKQPSQTTIAKRRNTLAGRLGLHEPGQRE</sequence>
<dbReference type="AlphaFoldDB" id="X5MM35"/>
<gene>
    <name evidence="2" type="ORF">BN1012_Phect1816</name>
</gene>
<dbReference type="EMBL" id="HG966617">
    <property type="protein sequence ID" value="CDO60030.1"/>
    <property type="molecule type" value="Genomic_DNA"/>
</dbReference>